<gene>
    <name evidence="1" type="ORF">L6452_35515</name>
</gene>
<evidence type="ECO:0000313" key="2">
    <source>
        <dbReference type="Proteomes" id="UP001055879"/>
    </source>
</evidence>
<keyword evidence="2" id="KW-1185">Reference proteome</keyword>
<dbReference type="Proteomes" id="UP001055879">
    <property type="component" value="Linkage Group LG13"/>
</dbReference>
<evidence type="ECO:0000313" key="1">
    <source>
        <dbReference type="EMBL" id="KAI3680740.1"/>
    </source>
</evidence>
<reference evidence="2" key="1">
    <citation type="journal article" date="2022" name="Mol. Ecol. Resour.">
        <title>The genomes of chicory, endive, great burdock and yacon provide insights into Asteraceae palaeo-polyploidization history and plant inulin production.</title>
        <authorList>
            <person name="Fan W."/>
            <person name="Wang S."/>
            <person name="Wang H."/>
            <person name="Wang A."/>
            <person name="Jiang F."/>
            <person name="Liu H."/>
            <person name="Zhao H."/>
            <person name="Xu D."/>
            <person name="Zhang Y."/>
        </authorList>
    </citation>
    <scope>NUCLEOTIDE SEQUENCE [LARGE SCALE GENOMIC DNA]</scope>
    <source>
        <strain evidence="2">cv. Niubang</strain>
    </source>
</reference>
<organism evidence="1 2">
    <name type="scientific">Arctium lappa</name>
    <name type="common">Greater burdock</name>
    <name type="synonym">Lappa major</name>
    <dbReference type="NCBI Taxonomy" id="4217"/>
    <lineage>
        <taxon>Eukaryota</taxon>
        <taxon>Viridiplantae</taxon>
        <taxon>Streptophyta</taxon>
        <taxon>Embryophyta</taxon>
        <taxon>Tracheophyta</taxon>
        <taxon>Spermatophyta</taxon>
        <taxon>Magnoliopsida</taxon>
        <taxon>eudicotyledons</taxon>
        <taxon>Gunneridae</taxon>
        <taxon>Pentapetalae</taxon>
        <taxon>asterids</taxon>
        <taxon>campanulids</taxon>
        <taxon>Asterales</taxon>
        <taxon>Asteraceae</taxon>
        <taxon>Carduoideae</taxon>
        <taxon>Cardueae</taxon>
        <taxon>Arctiinae</taxon>
        <taxon>Arctium</taxon>
    </lineage>
</organism>
<proteinExistence type="predicted"/>
<comment type="caution">
    <text evidence="1">The sequence shown here is derived from an EMBL/GenBank/DDBJ whole genome shotgun (WGS) entry which is preliminary data.</text>
</comment>
<reference evidence="1 2" key="2">
    <citation type="journal article" date="2022" name="Mol. Ecol. Resour.">
        <title>The genomes of chicory, endive, great burdock and yacon provide insights into Asteraceae paleo-polyploidization history and plant inulin production.</title>
        <authorList>
            <person name="Fan W."/>
            <person name="Wang S."/>
            <person name="Wang H."/>
            <person name="Wang A."/>
            <person name="Jiang F."/>
            <person name="Liu H."/>
            <person name="Zhao H."/>
            <person name="Xu D."/>
            <person name="Zhang Y."/>
        </authorList>
    </citation>
    <scope>NUCLEOTIDE SEQUENCE [LARGE SCALE GENOMIC DNA]</scope>
    <source>
        <strain evidence="2">cv. Niubang</strain>
    </source>
</reference>
<sequence>MNDQEKKVYELSDKVWGKDEKAKLIKKDNEKKLQSHIKEKKRGALEMKKNDKNTTDLDLEYKRKHDKLMTEVAKMKGNDFPVDLAIELVSASKKIVVILKSIIDSHFEGQLETDIRNNDLAKARWVEAIKRFQLKTLLGR</sequence>
<protein>
    <submittedName>
        <fullName evidence="1">Uncharacterized protein</fullName>
    </submittedName>
</protein>
<dbReference type="EMBL" id="CM042059">
    <property type="protein sequence ID" value="KAI3680740.1"/>
    <property type="molecule type" value="Genomic_DNA"/>
</dbReference>
<accession>A0ACB8Y7C9</accession>
<name>A0ACB8Y7C9_ARCLA</name>